<comment type="caution">
    <text evidence="2">The sequence shown here is derived from an EMBL/GenBank/DDBJ whole genome shotgun (WGS) entry which is preliminary data.</text>
</comment>
<sequence length="314" mass="35707">MIQQLTIPTPYAVGDVNAFLVKGDALSLFDAGPRTPEALEAIKTGLKEFGYSVKDIEQVILTHHHPDHSGWADGFPNAELYGHEYNNLWLTRDPEFIKFHDQFYMERFKEQGVPEKALGIVGKMKRAADFMAERPLDHLLREGDALPGHPGWTVLETLGHAQSHLSFWNPERHELIGGDLLLEKVSSNPLVEPPKSPEYPRPKTMLQYNASLKRLLELPVAKVFSGHGMPVTDVHKLIEKRLQKQHERAMKVYEMLNDGPHSVFELTVQLFPAAYKRELGLTLSETLGQMDYLMDLSLIVRQTDNQGIHRYEQA</sequence>
<dbReference type="PANTHER" id="PTHR42951:SF21">
    <property type="entry name" value="METALLO-HYDROLASE YQJP-RELATED"/>
    <property type="match status" value="1"/>
</dbReference>
<dbReference type="InterPro" id="IPR036866">
    <property type="entry name" value="RibonucZ/Hydroxyglut_hydro"/>
</dbReference>
<protein>
    <submittedName>
        <fullName evidence="2">MBL fold metallo-hydrolase</fullName>
    </submittedName>
</protein>
<dbReference type="SMART" id="SM00849">
    <property type="entry name" value="Lactamase_B"/>
    <property type="match status" value="1"/>
</dbReference>
<dbReference type="InterPro" id="IPR050855">
    <property type="entry name" value="NDM-1-like"/>
</dbReference>
<dbReference type="PANTHER" id="PTHR42951">
    <property type="entry name" value="METALLO-BETA-LACTAMASE DOMAIN-CONTAINING"/>
    <property type="match status" value="1"/>
</dbReference>
<dbReference type="RefSeq" id="WP_191687925.1">
    <property type="nucleotide sequence ID" value="NZ_JACSQY010000001.1"/>
</dbReference>
<proteinExistence type="predicted"/>
<dbReference type="Gene3D" id="3.60.15.10">
    <property type="entry name" value="Ribonuclease Z/Hydroxyacylglutathione hydrolase-like"/>
    <property type="match status" value="1"/>
</dbReference>
<feature type="domain" description="Metallo-beta-lactamase" evidence="1">
    <location>
        <begin position="15"/>
        <end position="227"/>
    </location>
</feature>
<dbReference type="SUPFAM" id="SSF56281">
    <property type="entry name" value="Metallo-hydrolase/oxidoreductase"/>
    <property type="match status" value="1"/>
</dbReference>
<keyword evidence="3" id="KW-1185">Reference proteome</keyword>
<organism evidence="2 3">
    <name type="scientific">Sporosarcina gallistercoris</name>
    <dbReference type="NCBI Taxonomy" id="2762245"/>
    <lineage>
        <taxon>Bacteria</taxon>
        <taxon>Bacillati</taxon>
        <taxon>Bacillota</taxon>
        <taxon>Bacilli</taxon>
        <taxon>Bacillales</taxon>
        <taxon>Caryophanaceae</taxon>
        <taxon>Sporosarcina</taxon>
    </lineage>
</organism>
<name>A0ABR8PF07_9BACL</name>
<reference evidence="2 3" key="1">
    <citation type="submission" date="2020-08" db="EMBL/GenBank/DDBJ databases">
        <title>A Genomic Blueprint of the Chicken Gut Microbiome.</title>
        <authorList>
            <person name="Gilroy R."/>
            <person name="Ravi A."/>
            <person name="Getino M."/>
            <person name="Pursley I."/>
            <person name="Horton D.L."/>
            <person name="Alikhan N.-F."/>
            <person name="Baker D."/>
            <person name="Gharbi K."/>
            <person name="Hall N."/>
            <person name="Watson M."/>
            <person name="Adriaenssens E.M."/>
            <person name="Foster-Nyarko E."/>
            <person name="Jarju S."/>
            <person name="Secka A."/>
            <person name="Antonio M."/>
            <person name="Oren A."/>
            <person name="Chaudhuri R."/>
            <person name="La Ragione R.M."/>
            <person name="Hildebrand F."/>
            <person name="Pallen M.J."/>
        </authorList>
    </citation>
    <scope>NUCLEOTIDE SEQUENCE [LARGE SCALE GENOMIC DNA]</scope>
    <source>
        <strain evidence="2 3">Sa3CUA8</strain>
    </source>
</reference>
<gene>
    <name evidence="2" type="ORF">H9659_00240</name>
</gene>
<dbReference type="EMBL" id="JACSQY010000001">
    <property type="protein sequence ID" value="MBD7906755.1"/>
    <property type="molecule type" value="Genomic_DNA"/>
</dbReference>
<dbReference type="InterPro" id="IPR001279">
    <property type="entry name" value="Metallo-B-lactamas"/>
</dbReference>
<evidence type="ECO:0000313" key="3">
    <source>
        <dbReference type="Proteomes" id="UP000659496"/>
    </source>
</evidence>
<dbReference type="Proteomes" id="UP000659496">
    <property type="component" value="Unassembled WGS sequence"/>
</dbReference>
<accession>A0ABR8PF07</accession>
<dbReference type="Pfam" id="PF00753">
    <property type="entry name" value="Lactamase_B"/>
    <property type="match status" value="1"/>
</dbReference>
<evidence type="ECO:0000259" key="1">
    <source>
        <dbReference type="SMART" id="SM00849"/>
    </source>
</evidence>
<evidence type="ECO:0000313" key="2">
    <source>
        <dbReference type="EMBL" id="MBD7906755.1"/>
    </source>
</evidence>